<feature type="transmembrane region" description="Helical" evidence="6">
    <location>
        <begin position="87"/>
        <end position="109"/>
    </location>
</feature>
<feature type="transmembrane region" description="Helical" evidence="6">
    <location>
        <begin position="366"/>
        <end position="386"/>
    </location>
</feature>
<evidence type="ECO:0000256" key="6">
    <source>
        <dbReference type="SAM" id="Phobius"/>
    </source>
</evidence>
<dbReference type="EMBL" id="DROP01000153">
    <property type="protein sequence ID" value="HHI88746.1"/>
    <property type="molecule type" value="Genomic_DNA"/>
</dbReference>
<feature type="transmembrane region" description="Helical" evidence="6">
    <location>
        <begin position="180"/>
        <end position="198"/>
    </location>
</feature>
<dbReference type="InterPro" id="IPR050833">
    <property type="entry name" value="Poly_Biosynth_Transport"/>
</dbReference>
<name>A0A7V5NXB4_9PROT</name>
<dbReference type="GO" id="GO:0005886">
    <property type="term" value="C:plasma membrane"/>
    <property type="evidence" value="ECO:0007669"/>
    <property type="project" value="UniProtKB-SubCell"/>
</dbReference>
<feature type="transmembrane region" description="Helical" evidence="6">
    <location>
        <begin position="46"/>
        <end position="66"/>
    </location>
</feature>
<evidence type="ECO:0000256" key="4">
    <source>
        <dbReference type="ARBA" id="ARBA00022989"/>
    </source>
</evidence>
<dbReference type="PANTHER" id="PTHR30250">
    <property type="entry name" value="PST FAMILY PREDICTED COLANIC ACID TRANSPORTER"/>
    <property type="match status" value="1"/>
</dbReference>
<comment type="caution">
    <text evidence="7">The sequence shown here is derived from an EMBL/GenBank/DDBJ whole genome shotgun (WGS) entry which is preliminary data.</text>
</comment>
<feature type="transmembrane region" description="Helical" evidence="6">
    <location>
        <begin position="296"/>
        <end position="316"/>
    </location>
</feature>
<dbReference type="AlphaFoldDB" id="A0A7V5NXB4"/>
<evidence type="ECO:0000256" key="2">
    <source>
        <dbReference type="ARBA" id="ARBA00022475"/>
    </source>
</evidence>
<evidence type="ECO:0000256" key="3">
    <source>
        <dbReference type="ARBA" id="ARBA00022692"/>
    </source>
</evidence>
<feature type="transmembrane region" description="Helical" evidence="6">
    <location>
        <begin position="121"/>
        <end position="142"/>
    </location>
</feature>
<keyword evidence="5 6" id="KW-0472">Membrane</keyword>
<gene>
    <name evidence="7" type="ORF">ENK01_02230</name>
</gene>
<reference evidence="7" key="1">
    <citation type="journal article" date="2020" name="mSystems">
        <title>Genome- and Community-Level Interaction Insights into Carbon Utilization and Element Cycling Functions of Hydrothermarchaeota in Hydrothermal Sediment.</title>
        <authorList>
            <person name="Zhou Z."/>
            <person name="Liu Y."/>
            <person name="Xu W."/>
            <person name="Pan J."/>
            <person name="Luo Z.H."/>
            <person name="Li M."/>
        </authorList>
    </citation>
    <scope>NUCLEOTIDE SEQUENCE [LARGE SCALE GENOMIC DNA]</scope>
    <source>
        <strain evidence="7">HyVt-538</strain>
    </source>
</reference>
<feature type="transmembrane region" description="Helical" evidence="6">
    <location>
        <begin position="446"/>
        <end position="467"/>
    </location>
</feature>
<accession>A0A7V5NXB4</accession>
<feature type="transmembrane region" description="Helical" evidence="6">
    <location>
        <begin position="21"/>
        <end position="40"/>
    </location>
</feature>
<protein>
    <recommendedName>
        <fullName evidence="8">Polysaccharide biosynthesis protein C-terminal domain-containing protein</fullName>
    </recommendedName>
</protein>
<dbReference type="Proteomes" id="UP000885806">
    <property type="component" value="Unassembled WGS sequence"/>
</dbReference>
<evidence type="ECO:0000313" key="7">
    <source>
        <dbReference type="EMBL" id="HHI88746.1"/>
    </source>
</evidence>
<feature type="transmembrane region" description="Helical" evidence="6">
    <location>
        <begin position="423"/>
        <end position="440"/>
    </location>
</feature>
<keyword evidence="3 6" id="KW-0812">Transmembrane</keyword>
<dbReference type="Pfam" id="PF01943">
    <property type="entry name" value="Polysacc_synt"/>
    <property type="match status" value="1"/>
</dbReference>
<feature type="transmembrane region" description="Helical" evidence="6">
    <location>
        <begin position="322"/>
        <end position="345"/>
    </location>
</feature>
<keyword evidence="4 6" id="KW-1133">Transmembrane helix</keyword>
<evidence type="ECO:0000256" key="5">
    <source>
        <dbReference type="ARBA" id="ARBA00023136"/>
    </source>
</evidence>
<feature type="transmembrane region" description="Helical" evidence="6">
    <location>
        <begin position="154"/>
        <end position="174"/>
    </location>
</feature>
<proteinExistence type="predicted"/>
<sequence length="494" mass="53964">MSGLADIRDIFRGAVSSLFGFGGRVIARAILMVVAGRWFGMAEVGVLGQVAAITEMAAAFGVLGLKRSLLDMLSEDFEHGRMVEKRVVEALLLATVVGILLSGILFFLWPVFIPALGPVRWLLLLAIPAIVFTEVALSAIKYKRIIRWDVLSRGFTEPWGFLGLTLVLLGLGQIHNGLVMAYTGSVLISVLTVAIGLVKTYGGSLARARPSLSRMLAMPGRSLPTGMTDLGVMMLRRMDILILGLFVPDSGTGLYYMVQQLATIPQKINALFEPMMSPVIARLHNQFKPERIRANLVGICRWIFILQIGLTVPMIVFGDKLLALFGPEFAAGWLCLSLVLVAELIDGSFITCETPLLFTRPKIPPLIILTGLVVEAVAIALLSRYFGVTGAATGFLIALLTISIGRLWALAHYLHIRVINRNYILPALLAAGFALLLYGLRQTLGAEHAVLVSFGTLFGLTMFLYLIKIMAMTKSDRIILRAFTQRSLKKRRAA</sequence>
<evidence type="ECO:0000256" key="1">
    <source>
        <dbReference type="ARBA" id="ARBA00004651"/>
    </source>
</evidence>
<dbReference type="InterPro" id="IPR002797">
    <property type="entry name" value="Polysacc_synth"/>
</dbReference>
<comment type="subcellular location">
    <subcellularLocation>
        <location evidence="1">Cell membrane</location>
        <topology evidence="1">Multi-pass membrane protein</topology>
    </subcellularLocation>
</comment>
<evidence type="ECO:0008006" key="8">
    <source>
        <dbReference type="Google" id="ProtNLM"/>
    </source>
</evidence>
<feature type="transmembrane region" description="Helical" evidence="6">
    <location>
        <begin position="392"/>
        <end position="411"/>
    </location>
</feature>
<organism evidence="7">
    <name type="scientific">Hellea balneolensis</name>
    <dbReference type="NCBI Taxonomy" id="287478"/>
    <lineage>
        <taxon>Bacteria</taxon>
        <taxon>Pseudomonadati</taxon>
        <taxon>Pseudomonadota</taxon>
        <taxon>Alphaproteobacteria</taxon>
        <taxon>Maricaulales</taxon>
        <taxon>Robiginitomaculaceae</taxon>
        <taxon>Hellea</taxon>
    </lineage>
</organism>
<dbReference type="PANTHER" id="PTHR30250:SF26">
    <property type="entry name" value="PSMA PROTEIN"/>
    <property type="match status" value="1"/>
</dbReference>
<keyword evidence="2" id="KW-1003">Cell membrane</keyword>